<dbReference type="Pfam" id="PF24042">
    <property type="entry name" value="DUF7351"/>
    <property type="match status" value="1"/>
</dbReference>
<dbReference type="AlphaFoldDB" id="A0A1I6LUM1"/>
<feature type="domain" description="DUF7347" evidence="1">
    <location>
        <begin position="8"/>
        <end position="88"/>
    </location>
</feature>
<feature type="domain" description="DUF7351" evidence="2">
    <location>
        <begin position="106"/>
        <end position="278"/>
    </location>
</feature>
<proteinExistence type="predicted"/>
<reference evidence="3 4" key="1">
    <citation type="submission" date="2016-10" db="EMBL/GenBank/DDBJ databases">
        <authorList>
            <person name="de Groot N.N."/>
        </authorList>
    </citation>
    <scope>NUCLEOTIDE SEQUENCE [LARGE SCALE GENOMIC DNA]</scope>
    <source>
        <strain evidence="3 4">CGMCC 1.10457</strain>
    </source>
</reference>
<dbReference type="Pfam" id="PF24038">
    <property type="entry name" value="DUF7347"/>
    <property type="match status" value="1"/>
</dbReference>
<name>A0A1I6LUM1_9EURY</name>
<dbReference type="Proteomes" id="UP000199062">
    <property type="component" value="Unassembled WGS sequence"/>
</dbReference>
<dbReference type="OrthoDB" id="238775at2157"/>
<evidence type="ECO:0000313" key="3">
    <source>
        <dbReference type="EMBL" id="SFS07086.1"/>
    </source>
</evidence>
<accession>A0A1I6LUM1</accession>
<protein>
    <submittedName>
        <fullName evidence="3">Uncharacterized protein</fullName>
    </submittedName>
</protein>
<evidence type="ECO:0000259" key="2">
    <source>
        <dbReference type="Pfam" id="PF24042"/>
    </source>
</evidence>
<organism evidence="3 4">
    <name type="scientific">Halomicrobium zhouii</name>
    <dbReference type="NCBI Taxonomy" id="767519"/>
    <lineage>
        <taxon>Archaea</taxon>
        <taxon>Methanobacteriati</taxon>
        <taxon>Methanobacteriota</taxon>
        <taxon>Stenosarchaea group</taxon>
        <taxon>Halobacteria</taxon>
        <taxon>Halobacteriales</taxon>
        <taxon>Haloarculaceae</taxon>
        <taxon>Halomicrobium</taxon>
    </lineage>
</organism>
<evidence type="ECO:0000259" key="1">
    <source>
        <dbReference type="Pfam" id="PF24038"/>
    </source>
</evidence>
<dbReference type="InterPro" id="IPR055775">
    <property type="entry name" value="DUF7351"/>
</dbReference>
<dbReference type="EMBL" id="FOZK01000003">
    <property type="protein sequence ID" value="SFS07086.1"/>
    <property type="molecule type" value="Genomic_DNA"/>
</dbReference>
<evidence type="ECO:0000313" key="4">
    <source>
        <dbReference type="Proteomes" id="UP000199062"/>
    </source>
</evidence>
<gene>
    <name evidence="3" type="ORF">SAMN05216559_3150</name>
</gene>
<dbReference type="InterPro" id="IPR055771">
    <property type="entry name" value="DUF7347"/>
</dbReference>
<keyword evidence="4" id="KW-1185">Reference proteome</keyword>
<sequence>MEGEEPDPTRVFDLVSDSTRMGILRALADAYSEEPTDPWLEYTELQEAVGIRDNGNFNYHLEQLGDLVVKEPTGYMISRIGMGVVSAVSSGALDPERTWGPIDAPGACYHCEDSLQLHYEDGILRLTCGRDEHAIPLSVPPSLLESHPEDELIERIAFLENRWGALLRQNICSECHGRVDGEIELGGARSEHYHYHGHCHRCGFQHGIPVGMYLVSHPAVTSFFYERGVDVRTVPFWTLEFCKPHSETVLCTDPLRLRVDVTRENETLSITLDRAGTVTATERAQTTA</sequence>